<comment type="caution">
    <text evidence="1">The sequence shown here is derived from an EMBL/GenBank/DDBJ whole genome shotgun (WGS) entry which is preliminary data.</text>
</comment>
<dbReference type="Proteomes" id="UP001497680">
    <property type="component" value="Unassembled WGS sequence"/>
</dbReference>
<organism evidence="1 2">
    <name type="scientific">Hypoxylon rubiginosum</name>
    <dbReference type="NCBI Taxonomy" id="110542"/>
    <lineage>
        <taxon>Eukaryota</taxon>
        <taxon>Fungi</taxon>
        <taxon>Dikarya</taxon>
        <taxon>Ascomycota</taxon>
        <taxon>Pezizomycotina</taxon>
        <taxon>Sordariomycetes</taxon>
        <taxon>Xylariomycetidae</taxon>
        <taxon>Xylariales</taxon>
        <taxon>Hypoxylaceae</taxon>
        <taxon>Hypoxylon</taxon>
    </lineage>
</organism>
<protein>
    <submittedName>
        <fullName evidence="1">Uncharacterized protein</fullName>
    </submittedName>
</protein>
<gene>
    <name evidence="1" type="ORF">F4821DRAFT_30435</name>
</gene>
<reference evidence="1 2" key="1">
    <citation type="journal article" date="2022" name="New Phytol.">
        <title>Ecological generalism drives hyperdiversity of secondary metabolite gene clusters in xylarialean endophytes.</title>
        <authorList>
            <person name="Franco M.E.E."/>
            <person name="Wisecaver J.H."/>
            <person name="Arnold A.E."/>
            <person name="Ju Y.M."/>
            <person name="Slot J.C."/>
            <person name="Ahrendt S."/>
            <person name="Moore L.P."/>
            <person name="Eastman K.E."/>
            <person name="Scott K."/>
            <person name="Konkel Z."/>
            <person name="Mondo S.J."/>
            <person name="Kuo A."/>
            <person name="Hayes R.D."/>
            <person name="Haridas S."/>
            <person name="Andreopoulos B."/>
            <person name="Riley R."/>
            <person name="LaButti K."/>
            <person name="Pangilinan J."/>
            <person name="Lipzen A."/>
            <person name="Amirebrahimi M."/>
            <person name="Yan J."/>
            <person name="Adam C."/>
            <person name="Keymanesh K."/>
            <person name="Ng V."/>
            <person name="Louie K."/>
            <person name="Northen T."/>
            <person name="Drula E."/>
            <person name="Henrissat B."/>
            <person name="Hsieh H.M."/>
            <person name="Youens-Clark K."/>
            <person name="Lutzoni F."/>
            <person name="Miadlikowska J."/>
            <person name="Eastwood D.C."/>
            <person name="Hamelin R.C."/>
            <person name="Grigoriev I.V."/>
            <person name="U'Ren J.M."/>
        </authorList>
    </citation>
    <scope>NUCLEOTIDE SEQUENCE [LARGE SCALE GENOMIC DNA]</scope>
    <source>
        <strain evidence="1 2">ER1909</strain>
    </source>
</reference>
<proteinExistence type="predicted"/>
<sequence>MRILALPSSLLLSVVLQAWASTALQNDFSSYPQGSQQCLSDAADQSKCSGSTGQELNQCLCTNQGNFIYDSAQCVAKQSPNDLDAVYDTMENNCAGTGVTITVSKDAFMSQARAATATSSSATPSATATPSVSATSTPNSNDNNSNTSGMSTGVKIGLGVGVGFGAIALGLLAWFVWAYSRRRRNRLSQSEFPQSPYPPSTGFDCDVELSQNHGGSSVNTKSPYPAWASPASQHANVVGATEYAQHNSQFERAELDPGSAGVGVVGGQGHDRDWKELPAGYYSGSEDGGMKHGRDDKRASSVPLLAELGADERTRQQPVELPADMGYDDSRRASPAPNYGHGHGYELDGEGRRKEGSRGDGDAG</sequence>
<evidence type="ECO:0000313" key="2">
    <source>
        <dbReference type="Proteomes" id="UP001497680"/>
    </source>
</evidence>
<accession>A0ACC0DCG2</accession>
<name>A0ACC0DCG2_9PEZI</name>
<evidence type="ECO:0000313" key="1">
    <source>
        <dbReference type="EMBL" id="KAI6090420.1"/>
    </source>
</evidence>
<dbReference type="EMBL" id="MU394291">
    <property type="protein sequence ID" value="KAI6090420.1"/>
    <property type="molecule type" value="Genomic_DNA"/>
</dbReference>
<keyword evidence="2" id="KW-1185">Reference proteome</keyword>